<feature type="compositionally biased region" description="Gly residues" evidence="1">
    <location>
        <begin position="22"/>
        <end position="31"/>
    </location>
</feature>
<feature type="compositionally biased region" description="Low complexity" evidence="1">
    <location>
        <begin position="32"/>
        <end position="44"/>
    </location>
</feature>
<evidence type="ECO:0000313" key="2">
    <source>
        <dbReference type="EMBL" id="CAB4904612.1"/>
    </source>
</evidence>
<name>A0A6J7G894_9ZZZZ</name>
<reference evidence="2" key="1">
    <citation type="submission" date="2020-05" db="EMBL/GenBank/DDBJ databases">
        <authorList>
            <person name="Chiriac C."/>
            <person name="Salcher M."/>
            <person name="Ghai R."/>
            <person name="Kavagutti S V."/>
        </authorList>
    </citation>
    <scope>NUCLEOTIDE SEQUENCE</scope>
</reference>
<evidence type="ECO:0000256" key="1">
    <source>
        <dbReference type="SAM" id="MobiDB-lite"/>
    </source>
</evidence>
<protein>
    <submittedName>
        <fullName evidence="2">Unannotated protein</fullName>
    </submittedName>
</protein>
<proteinExistence type="predicted"/>
<accession>A0A6J7G894</accession>
<organism evidence="2">
    <name type="scientific">freshwater metagenome</name>
    <dbReference type="NCBI Taxonomy" id="449393"/>
    <lineage>
        <taxon>unclassified sequences</taxon>
        <taxon>metagenomes</taxon>
        <taxon>ecological metagenomes</taxon>
    </lineage>
</organism>
<dbReference type="AlphaFoldDB" id="A0A6J7G894"/>
<gene>
    <name evidence="2" type="ORF">UFOPK3564_00795</name>
</gene>
<sequence>MWRSTESARTSRVERRMSSGIGAPGSLGPGSLGTSIASAGTASANRTRPCSGVQAQPGGKVSTAQRQSSSNARISDAKRTWPSRRAQ</sequence>
<feature type="region of interest" description="Disordered" evidence="1">
    <location>
        <begin position="1"/>
        <end position="87"/>
    </location>
</feature>
<feature type="compositionally biased region" description="Polar residues" evidence="1">
    <location>
        <begin position="62"/>
        <end position="73"/>
    </location>
</feature>
<dbReference type="EMBL" id="CAFBMK010000031">
    <property type="protein sequence ID" value="CAB4904612.1"/>
    <property type="molecule type" value="Genomic_DNA"/>
</dbReference>